<gene>
    <name evidence="1" type="ORF">PYW08_011316</name>
</gene>
<protein>
    <submittedName>
        <fullName evidence="1">Uncharacterized protein</fullName>
    </submittedName>
</protein>
<reference evidence="1" key="1">
    <citation type="submission" date="2023-03" db="EMBL/GenBank/DDBJ databases">
        <title>Chromosome-level genomes of two armyworms, Mythimna separata and Mythimna loreyi, provide insights into the biosynthesis and reception of sex pheromones.</title>
        <authorList>
            <person name="Zhao H."/>
        </authorList>
    </citation>
    <scope>NUCLEOTIDE SEQUENCE</scope>
    <source>
        <strain evidence="1">BeijingLab</strain>
    </source>
</reference>
<organism evidence="1 2">
    <name type="scientific">Mythimna loreyi</name>
    <dbReference type="NCBI Taxonomy" id="667449"/>
    <lineage>
        <taxon>Eukaryota</taxon>
        <taxon>Metazoa</taxon>
        <taxon>Ecdysozoa</taxon>
        <taxon>Arthropoda</taxon>
        <taxon>Hexapoda</taxon>
        <taxon>Insecta</taxon>
        <taxon>Pterygota</taxon>
        <taxon>Neoptera</taxon>
        <taxon>Endopterygota</taxon>
        <taxon>Lepidoptera</taxon>
        <taxon>Glossata</taxon>
        <taxon>Ditrysia</taxon>
        <taxon>Noctuoidea</taxon>
        <taxon>Noctuidae</taxon>
        <taxon>Noctuinae</taxon>
        <taxon>Hadenini</taxon>
        <taxon>Mythimna</taxon>
    </lineage>
</organism>
<dbReference type="EMBL" id="CM056805">
    <property type="protein sequence ID" value="KAJ8707182.1"/>
    <property type="molecule type" value="Genomic_DNA"/>
</dbReference>
<evidence type="ECO:0000313" key="2">
    <source>
        <dbReference type="Proteomes" id="UP001231649"/>
    </source>
</evidence>
<accession>A0ACC2Q311</accession>
<dbReference type="Proteomes" id="UP001231649">
    <property type="component" value="Chromosome 29"/>
</dbReference>
<name>A0ACC2Q311_9NEOP</name>
<keyword evidence="2" id="KW-1185">Reference proteome</keyword>
<comment type="caution">
    <text evidence="1">The sequence shown here is derived from an EMBL/GenBank/DDBJ whole genome shotgun (WGS) entry which is preliminary data.</text>
</comment>
<sequence>MSAKVILVLCAQALFIQTAFSSCLGRGAIAAPTLIAPGCAKSCAGIWANNGWAGNGLAALEIIPTSGGGLPVSSFSAIAPSGLSVTSENAFEGALSMSGELPFVSAVALDAVLPSAGAGAVSYSCGNGVTAIESIAPSAAAYGAPGAYGAAGAHGLGAGYGPGVVATAPAALGLGWGSRACGCGCH</sequence>
<proteinExistence type="predicted"/>
<evidence type="ECO:0000313" key="1">
    <source>
        <dbReference type="EMBL" id="KAJ8707182.1"/>
    </source>
</evidence>